<evidence type="ECO:0000313" key="5">
    <source>
        <dbReference type="Proteomes" id="UP001190926"/>
    </source>
</evidence>
<dbReference type="SUPFAM" id="SSF81383">
    <property type="entry name" value="F-box domain"/>
    <property type="match status" value="1"/>
</dbReference>
<name>A0AAD4IXU8_PERFH</name>
<evidence type="ECO:0000256" key="2">
    <source>
        <dbReference type="SAM" id="Phobius"/>
    </source>
</evidence>
<dbReference type="InterPro" id="IPR032675">
    <property type="entry name" value="LRR_dom_sf"/>
</dbReference>
<dbReference type="Proteomes" id="UP001190926">
    <property type="component" value="Unassembled WGS sequence"/>
</dbReference>
<dbReference type="GO" id="GO:0019005">
    <property type="term" value="C:SCF ubiquitin ligase complex"/>
    <property type="evidence" value="ECO:0007669"/>
    <property type="project" value="TreeGrafter"/>
</dbReference>
<dbReference type="InterPro" id="IPR006553">
    <property type="entry name" value="Leu-rich_rpt_Cys-con_subtyp"/>
</dbReference>
<dbReference type="InterPro" id="IPR036047">
    <property type="entry name" value="F-box-like_dom_sf"/>
</dbReference>
<feature type="domain" description="F-box/LRR-repeat protein 15-like leucin rich repeat" evidence="3">
    <location>
        <begin position="259"/>
        <end position="426"/>
    </location>
</feature>
<dbReference type="SUPFAM" id="SSF52047">
    <property type="entry name" value="RNI-like"/>
    <property type="match status" value="1"/>
</dbReference>
<keyword evidence="5" id="KW-1185">Reference proteome</keyword>
<dbReference type="Gene3D" id="1.20.1280.50">
    <property type="match status" value="1"/>
</dbReference>
<dbReference type="InterPro" id="IPR057207">
    <property type="entry name" value="FBXL15_LRR"/>
</dbReference>
<proteinExistence type="predicted"/>
<dbReference type="Gene3D" id="3.80.10.10">
    <property type="entry name" value="Ribonuclease Inhibitor"/>
    <property type="match status" value="1"/>
</dbReference>
<evidence type="ECO:0000259" key="3">
    <source>
        <dbReference type="Pfam" id="PF25372"/>
    </source>
</evidence>
<dbReference type="CDD" id="cd22159">
    <property type="entry name" value="F-box_AtTIR1-like"/>
    <property type="match status" value="1"/>
</dbReference>
<dbReference type="PANTHER" id="PTHR13318">
    <property type="entry name" value="PARTNER OF PAIRED, ISOFORM B-RELATED"/>
    <property type="match status" value="1"/>
</dbReference>
<dbReference type="Pfam" id="PF13516">
    <property type="entry name" value="LRR_6"/>
    <property type="match status" value="1"/>
</dbReference>
<dbReference type="SMART" id="SM00367">
    <property type="entry name" value="LRR_CC"/>
    <property type="match status" value="7"/>
</dbReference>
<evidence type="ECO:0000313" key="4">
    <source>
        <dbReference type="EMBL" id="KAH6823417.1"/>
    </source>
</evidence>
<dbReference type="Pfam" id="PF25372">
    <property type="entry name" value="DUF7885"/>
    <property type="match status" value="1"/>
</dbReference>
<reference evidence="4 5" key="1">
    <citation type="journal article" date="2021" name="Nat. Commun.">
        <title>Incipient diploidization of the medicinal plant Perilla within 10,000 years.</title>
        <authorList>
            <person name="Zhang Y."/>
            <person name="Shen Q."/>
            <person name="Leng L."/>
            <person name="Zhang D."/>
            <person name="Chen S."/>
            <person name="Shi Y."/>
            <person name="Ning Z."/>
            <person name="Chen S."/>
        </authorList>
    </citation>
    <scope>NUCLEOTIDE SEQUENCE [LARGE SCALE GENOMIC DNA]</scope>
    <source>
        <strain evidence="5">cv. PC099</strain>
    </source>
</reference>
<evidence type="ECO:0000256" key="1">
    <source>
        <dbReference type="SAM" id="MobiDB-lite"/>
    </source>
</evidence>
<keyword evidence="2" id="KW-0812">Transmembrane</keyword>
<organism evidence="4 5">
    <name type="scientific">Perilla frutescens var. hirtella</name>
    <name type="common">Perilla citriodora</name>
    <name type="synonym">Perilla setoyensis</name>
    <dbReference type="NCBI Taxonomy" id="608512"/>
    <lineage>
        <taxon>Eukaryota</taxon>
        <taxon>Viridiplantae</taxon>
        <taxon>Streptophyta</taxon>
        <taxon>Embryophyta</taxon>
        <taxon>Tracheophyta</taxon>
        <taxon>Spermatophyta</taxon>
        <taxon>Magnoliopsida</taxon>
        <taxon>eudicotyledons</taxon>
        <taxon>Gunneridae</taxon>
        <taxon>Pentapetalae</taxon>
        <taxon>asterids</taxon>
        <taxon>lamiids</taxon>
        <taxon>Lamiales</taxon>
        <taxon>Lamiaceae</taxon>
        <taxon>Nepetoideae</taxon>
        <taxon>Elsholtzieae</taxon>
        <taxon>Perilla</taxon>
    </lineage>
</organism>
<feature type="transmembrane region" description="Helical" evidence="2">
    <location>
        <begin position="448"/>
        <end position="467"/>
    </location>
</feature>
<dbReference type="InterPro" id="IPR001611">
    <property type="entry name" value="Leu-rich_rpt"/>
</dbReference>
<keyword evidence="2" id="KW-1133">Transmembrane helix</keyword>
<dbReference type="AlphaFoldDB" id="A0AAD4IXU8"/>
<sequence length="468" mass="51825">MGQTTSTHHGGDSAYSDNQSDQQDYTTAIPDGCLALIFQRLSSDERNGCLLVCRRWLTVEAQNRHRLTLSASTRVTLHLPAIFNRFDSVTELALHCDRNSVSINDQALILISLRCRNLTRLKLRRCREVSAVGILAIAQNCNSLRKFSCRSCTFGERGVAVLLKNCSSLEELSIKRLHGITDGGEVAEPVGPGLAGSSIRSITLKKLHNAQCFASLITESNNLTTLKIIGCSGNNWDKLLYTLAARKNFLTEIHLEKLEVSDIGLMAISKCSNLKRFHLAKTPYCSNEGISAIAKKCKLLKKLHIDGCRTNRINDWGLMEIAKNSIHLVKLVLVGVNPSSDSLMAIASNCRKLQKLALCGSNAIGDDEISCMAAECKVLKKVWIKRCRVTDSGIEALANGCPNLVMIKVEKCRGVSRGVLQMLRERREALVVDLYVDEGEAKLMNSKVLAILFIFTFYLLILLRNYLI</sequence>
<dbReference type="FunFam" id="3.80.10.10:FF:000449">
    <property type="entry name" value="F-box protein SKIP2"/>
    <property type="match status" value="1"/>
</dbReference>
<gene>
    <name evidence="4" type="ORF">C2S53_000155</name>
</gene>
<feature type="region of interest" description="Disordered" evidence="1">
    <location>
        <begin position="1"/>
        <end position="23"/>
    </location>
</feature>
<accession>A0AAD4IXU8</accession>
<protein>
    <submittedName>
        <fullName evidence="4">VIER F-box protein 1</fullName>
    </submittedName>
</protein>
<keyword evidence="2" id="KW-0472">Membrane</keyword>
<dbReference type="PANTHER" id="PTHR13318:SF92">
    <property type="entry name" value="F-BOX_LRR-REPEAT PROTEIN 8-RELATED"/>
    <property type="match status" value="1"/>
</dbReference>
<dbReference type="GO" id="GO:0031146">
    <property type="term" value="P:SCF-dependent proteasomal ubiquitin-dependent protein catabolic process"/>
    <property type="evidence" value="ECO:0007669"/>
    <property type="project" value="TreeGrafter"/>
</dbReference>
<dbReference type="EMBL" id="SDAM02000907">
    <property type="protein sequence ID" value="KAH6823417.1"/>
    <property type="molecule type" value="Genomic_DNA"/>
</dbReference>
<comment type="caution">
    <text evidence="4">The sequence shown here is derived from an EMBL/GenBank/DDBJ whole genome shotgun (WGS) entry which is preliminary data.</text>
</comment>